<reference evidence="3 4" key="1">
    <citation type="submission" date="2024-08" db="EMBL/GenBank/DDBJ databases">
        <authorList>
            <person name="Ishaq N."/>
        </authorList>
    </citation>
    <scope>NUCLEOTIDE SEQUENCE [LARGE SCALE GENOMIC DNA]</scope>
    <source>
        <strain evidence="3 4">DSM 18651</strain>
    </source>
</reference>
<sequence>MKDKKYYLKEEVYFEPLFNQWYAWTYLIPPVTAVRHLFKNHYRIMKSFINNSQLHIMASKDASLAGAEFLNCTENQISDVKKLVEDIDSDLEPLKLLSEAVTKLDSILADHTSGESISYIYEKIPTELKGYVEIYLDMEHRPSYRFIEPLLYKSQYYDTSLQSLSFGLLTAEQKERPFVFSTPRLADKDHIQISVEFNSEKVDKLFKSREFPISGQDIEEIFNQNNMRGGLDHWDLFTETRPKIANSGVKKGIRVQYTGHAGFLIETKSITILVDPVIANRRSNESQKILSYSDLPSHIDYICLTHNHQDHANLETLIQLRYKTDKVIVSKNNGGTIVDPSLKLILNQLGFDVIEVDDLDEINFPDGKIIAIPFLGEHGDLNIRTKSAWVIEALGRKFFFGADSANPDINLYKHLEGYLNDVDLYCIGMECVGAPYTWIYGALHSKVVSKAIKNSRRLNGSDFQQAYPLVEMLQPKQVFIYALGLEPWFKYFMGIDYDENSAQIVESKKMLEACSKISIPAESLYGRKKILFD</sequence>
<dbReference type="InterPro" id="IPR001279">
    <property type="entry name" value="Metallo-B-lactamas"/>
</dbReference>
<gene>
    <name evidence="3" type="ORF">ACCI49_18220</name>
</gene>
<dbReference type="Proteomes" id="UP001569428">
    <property type="component" value="Unassembled WGS sequence"/>
</dbReference>
<comment type="caution">
    <text evidence="3">The sequence shown here is derived from an EMBL/GenBank/DDBJ whole genome shotgun (WGS) entry which is preliminary data.</text>
</comment>
<dbReference type="InterPro" id="IPR036866">
    <property type="entry name" value="RibonucZ/Hydroxyglut_hydro"/>
</dbReference>
<feature type="domain" description="Metallo-beta-lactamase" evidence="1">
    <location>
        <begin position="272"/>
        <end position="427"/>
    </location>
</feature>
<organism evidence="3 4">
    <name type="scientific">Microbulbifer epialgicus</name>
    <dbReference type="NCBI Taxonomy" id="393907"/>
    <lineage>
        <taxon>Bacteria</taxon>
        <taxon>Pseudomonadati</taxon>
        <taxon>Pseudomonadota</taxon>
        <taxon>Gammaproteobacteria</taxon>
        <taxon>Cellvibrionales</taxon>
        <taxon>Microbulbiferaceae</taxon>
        <taxon>Microbulbifer</taxon>
    </lineage>
</organism>
<protein>
    <submittedName>
        <fullName evidence="3">MBL fold metallo-hydrolase</fullName>
    </submittedName>
</protein>
<dbReference type="Pfam" id="PF12706">
    <property type="entry name" value="Lactamase_B_2"/>
    <property type="match status" value="1"/>
</dbReference>
<feature type="domain" description="Diiron non-heme beta-hydroxylase N-terminal" evidence="2">
    <location>
        <begin position="7"/>
        <end position="239"/>
    </location>
</feature>
<dbReference type="InterPro" id="IPR041141">
    <property type="entry name" value="CmlA_N"/>
</dbReference>
<dbReference type="EMBL" id="JBGMEK010000057">
    <property type="protein sequence ID" value="MFA0812849.1"/>
    <property type="molecule type" value="Genomic_DNA"/>
</dbReference>
<evidence type="ECO:0000259" key="1">
    <source>
        <dbReference type="Pfam" id="PF12706"/>
    </source>
</evidence>
<proteinExistence type="predicted"/>
<dbReference type="SUPFAM" id="SSF56281">
    <property type="entry name" value="Metallo-hydrolase/oxidoreductase"/>
    <property type="match status" value="1"/>
</dbReference>
<evidence type="ECO:0000313" key="3">
    <source>
        <dbReference type="EMBL" id="MFA0812849.1"/>
    </source>
</evidence>
<evidence type="ECO:0000313" key="4">
    <source>
        <dbReference type="Proteomes" id="UP001569428"/>
    </source>
</evidence>
<dbReference type="PANTHER" id="PTHR15032">
    <property type="entry name" value="N-ACYL-PHOSPHATIDYLETHANOLAMINE-HYDROLYZING PHOSPHOLIPASE D"/>
    <property type="match status" value="1"/>
</dbReference>
<evidence type="ECO:0000259" key="2">
    <source>
        <dbReference type="Pfam" id="PF18456"/>
    </source>
</evidence>
<dbReference type="Pfam" id="PF18456">
    <property type="entry name" value="CmlA_N"/>
    <property type="match status" value="1"/>
</dbReference>
<dbReference type="Gene3D" id="3.60.15.10">
    <property type="entry name" value="Ribonuclease Z/Hydroxyacylglutathione hydrolase-like"/>
    <property type="match status" value="1"/>
</dbReference>
<dbReference type="PANTHER" id="PTHR15032:SF4">
    <property type="entry name" value="N-ACYL-PHOSPHATIDYLETHANOLAMINE-HYDROLYZING PHOSPHOLIPASE D"/>
    <property type="match status" value="1"/>
</dbReference>
<accession>A0ABV4P3D5</accession>
<dbReference type="RefSeq" id="WP_371840580.1">
    <property type="nucleotide sequence ID" value="NZ_JBGMEK010000057.1"/>
</dbReference>
<keyword evidence="4" id="KW-1185">Reference proteome</keyword>
<name>A0ABV4P3D5_9GAMM</name>